<evidence type="ECO:0000259" key="3">
    <source>
        <dbReference type="Pfam" id="PF14648"/>
    </source>
</evidence>
<evidence type="ECO:0000313" key="4">
    <source>
        <dbReference type="Proteomes" id="UP000095283"/>
    </source>
</evidence>
<dbReference type="InterPro" id="IPR039199">
    <property type="entry name" value="FAM91"/>
</dbReference>
<evidence type="ECO:0000259" key="2">
    <source>
        <dbReference type="Pfam" id="PF14647"/>
    </source>
</evidence>
<sequence length="339" mass="38742">MDVDSCIRQNIVWQKLPDDIRTLLGNSQREYDKLVLEFSIKNQLRYKGNLGWFCCCRDVLHIKLLIKRLRYSSTLLNFKKKILNRIGSFFDVRDHFVSYCHKSQLGDDMITSVSGDLGELSASLASPLGDDDEEDITSSISNVSLNSKELTSQPTSDVSSSAGRTAFLFDSSLAAFLMMGNLSSSLKSHAVTLFEVGKLADEQMKDFLEQLECVSYLHLYACFCEDLEIEHLMNNIFFLAESKNITYIIHIVKTVSPNLNERDVSVYDRSPKKHNHTVIHRTNIQFANKSVIDMIMDLLIKWNYGITQSSFLNFEPRRVEVVPPVRIISYDPNTKKITE</sequence>
<proteinExistence type="inferred from homology"/>
<evidence type="ECO:0000313" key="5">
    <source>
        <dbReference type="WBParaSite" id="Hba_12612"/>
    </source>
</evidence>
<dbReference type="PANTHER" id="PTHR28441:SF2">
    <property type="entry name" value="PROTEIN FAM91A1"/>
    <property type="match status" value="1"/>
</dbReference>
<evidence type="ECO:0000256" key="1">
    <source>
        <dbReference type="ARBA" id="ARBA00010319"/>
    </source>
</evidence>
<dbReference type="InterPro" id="IPR028091">
    <property type="entry name" value="FAM91_N_dom"/>
</dbReference>
<dbReference type="Proteomes" id="UP000095283">
    <property type="component" value="Unplaced"/>
</dbReference>
<name>A0A1I7X5C1_HETBA</name>
<accession>A0A1I7X5C1</accession>
<reference evidence="5" key="1">
    <citation type="submission" date="2016-11" db="UniProtKB">
        <authorList>
            <consortium name="WormBaseParasite"/>
        </authorList>
    </citation>
    <scope>IDENTIFICATION</scope>
</reference>
<protein>
    <submittedName>
        <fullName evidence="5">F-box domain-containing protein</fullName>
    </submittedName>
</protein>
<keyword evidence="4" id="KW-1185">Reference proteome</keyword>
<comment type="similarity">
    <text evidence="1">Belongs to the FAM91 family.</text>
</comment>
<dbReference type="InterPro" id="IPR028097">
    <property type="entry name" value="FAM91_C_dom"/>
</dbReference>
<dbReference type="WBParaSite" id="Hba_12612">
    <property type="protein sequence ID" value="Hba_12612"/>
    <property type="gene ID" value="Hba_12612"/>
</dbReference>
<dbReference type="Pfam" id="PF14647">
    <property type="entry name" value="FAM91_N"/>
    <property type="match status" value="1"/>
</dbReference>
<dbReference type="Pfam" id="PF14648">
    <property type="entry name" value="FAM91_C"/>
    <property type="match status" value="1"/>
</dbReference>
<dbReference type="PANTHER" id="PTHR28441">
    <property type="entry name" value="PROTEIN FAM91A1"/>
    <property type="match status" value="1"/>
</dbReference>
<feature type="domain" description="FAM91 N-terminal" evidence="2">
    <location>
        <begin position="6"/>
        <end position="50"/>
    </location>
</feature>
<organism evidence="4 5">
    <name type="scientific">Heterorhabditis bacteriophora</name>
    <name type="common">Entomopathogenic nematode worm</name>
    <dbReference type="NCBI Taxonomy" id="37862"/>
    <lineage>
        <taxon>Eukaryota</taxon>
        <taxon>Metazoa</taxon>
        <taxon>Ecdysozoa</taxon>
        <taxon>Nematoda</taxon>
        <taxon>Chromadorea</taxon>
        <taxon>Rhabditida</taxon>
        <taxon>Rhabditina</taxon>
        <taxon>Rhabditomorpha</taxon>
        <taxon>Strongyloidea</taxon>
        <taxon>Heterorhabditidae</taxon>
        <taxon>Heterorhabditis</taxon>
    </lineage>
</organism>
<dbReference type="AlphaFoldDB" id="A0A1I7X5C1"/>
<feature type="domain" description="FAM91 C-terminal" evidence="3">
    <location>
        <begin position="164"/>
        <end position="215"/>
    </location>
</feature>